<dbReference type="Proteomes" id="UP000245539">
    <property type="component" value="Unassembled WGS sequence"/>
</dbReference>
<keyword evidence="1" id="KW-0732">Signal</keyword>
<gene>
    <name evidence="2" type="ORF">DKW60_23125</name>
</gene>
<accession>A0A317C071</accession>
<feature type="signal peptide" evidence="1">
    <location>
        <begin position="1"/>
        <end position="18"/>
    </location>
</feature>
<dbReference type="AlphaFoldDB" id="A0A317C071"/>
<sequence length="68" mass="7979">MKYKLALSLLISSVIHTAATNFAFAEQQDWLEQGWSEKDRHEWYRGTQGSRLIPYSWFRARAMVKSSV</sequence>
<organism evidence="2 3">
    <name type="scientific">Leucothrix pacifica</name>
    <dbReference type="NCBI Taxonomy" id="1247513"/>
    <lineage>
        <taxon>Bacteria</taxon>
        <taxon>Pseudomonadati</taxon>
        <taxon>Pseudomonadota</taxon>
        <taxon>Gammaproteobacteria</taxon>
        <taxon>Thiotrichales</taxon>
        <taxon>Thiotrichaceae</taxon>
        <taxon>Leucothrix</taxon>
    </lineage>
</organism>
<feature type="chain" id="PRO_5016247960" evidence="1">
    <location>
        <begin position="19"/>
        <end position="68"/>
    </location>
</feature>
<name>A0A317C071_9GAMM</name>
<dbReference type="EMBL" id="QGKM01000127">
    <property type="protein sequence ID" value="PWQ92056.1"/>
    <property type="molecule type" value="Genomic_DNA"/>
</dbReference>
<evidence type="ECO:0000256" key="1">
    <source>
        <dbReference type="SAM" id="SignalP"/>
    </source>
</evidence>
<comment type="caution">
    <text evidence="2">The sequence shown here is derived from an EMBL/GenBank/DDBJ whole genome shotgun (WGS) entry which is preliminary data.</text>
</comment>
<proteinExistence type="predicted"/>
<dbReference type="RefSeq" id="WP_109840008.1">
    <property type="nucleotide sequence ID" value="NZ_QGKM01000127.1"/>
</dbReference>
<reference evidence="2 3" key="1">
    <citation type="submission" date="2018-05" db="EMBL/GenBank/DDBJ databases">
        <title>Leucothrix arctica sp. nov., isolated from Arctic seawater.</title>
        <authorList>
            <person name="Choi A."/>
            <person name="Baek K."/>
        </authorList>
    </citation>
    <scope>NUCLEOTIDE SEQUENCE [LARGE SCALE GENOMIC DNA]</scope>
    <source>
        <strain evidence="2 3">JCM 18388</strain>
    </source>
</reference>
<keyword evidence="3" id="KW-1185">Reference proteome</keyword>
<evidence type="ECO:0000313" key="2">
    <source>
        <dbReference type="EMBL" id="PWQ92056.1"/>
    </source>
</evidence>
<evidence type="ECO:0000313" key="3">
    <source>
        <dbReference type="Proteomes" id="UP000245539"/>
    </source>
</evidence>
<protein>
    <submittedName>
        <fullName evidence="2">Uncharacterized protein</fullName>
    </submittedName>
</protein>